<feature type="signal peptide" evidence="2">
    <location>
        <begin position="1"/>
        <end position="28"/>
    </location>
</feature>
<proteinExistence type="predicted"/>
<protein>
    <submittedName>
        <fullName evidence="3">Carbohydrate-binding domain-containing protein</fullName>
    </submittedName>
</protein>
<sequence length="599" mass="57384">MNAHPSRRPWLTAAIAAPLTLVGALVLASCSTGDTADTGATLGTGSEASVELATVEAVDPGATAAEVMADNEAAPGGDGDDTWSVADETAITLSGSSATSDSDAVSVDDGTVTITAAGTYRLSGDLDGQVVVNVPGDGLVRLVLDGVDIASDSSAAIAITAAEEVQVVLADGSSNTLADTAAYADGADVNAALFSATDLVIAAESAGTGELVVHGNGNDGIASKDGLRITGGTITVDAVDDGIRGKDEVQIDGGTITVTAGGDGLKADDEEDADRGYLAIAGGDVTVTAGGDGLDAATDVVVWGGTLDVTSGGGHEASVAEDASAKGLKGRVYVVIDGGSVTVDAAEDAIHTDNTAHLADGTVEVAAGDDGVHADVALTVSGGTVDVTASYEGLEGSAITIAGGTTRVAASDDGVNVSAGDVASTADALTLTVTGGTLEVDADGDGLDANGSISMSGGTVTVQGPTNDGNAALDYDGTFDITGGTLIAVGASGMAMAPGADASQASVLVTLDRTVAAGTTLQVTASDGTVVGTVTAAKQAGSVAFSSPGLVNGETYTVTAEGAAVGSAVAGEQVSMGMPGGGRPGGGGGPGGGQPPTRP</sequence>
<dbReference type="Pfam" id="PF14262">
    <property type="entry name" value="Cthe_2159"/>
    <property type="match status" value="1"/>
</dbReference>
<feature type="compositionally biased region" description="Gly residues" evidence="1">
    <location>
        <begin position="578"/>
        <end position="599"/>
    </location>
</feature>
<accession>A0ABY4C2F0</accession>
<dbReference type="EMBL" id="CP094528">
    <property type="protein sequence ID" value="UOE42955.1"/>
    <property type="molecule type" value="Genomic_DNA"/>
</dbReference>
<evidence type="ECO:0000313" key="3">
    <source>
        <dbReference type="EMBL" id="UOE42955.1"/>
    </source>
</evidence>
<evidence type="ECO:0000256" key="1">
    <source>
        <dbReference type="SAM" id="MobiDB-lite"/>
    </source>
</evidence>
<organism evidence="3 4">
    <name type="scientific">Agromyces larvae</name>
    <dbReference type="NCBI Taxonomy" id="2929802"/>
    <lineage>
        <taxon>Bacteria</taxon>
        <taxon>Bacillati</taxon>
        <taxon>Actinomycetota</taxon>
        <taxon>Actinomycetes</taxon>
        <taxon>Micrococcales</taxon>
        <taxon>Microbacteriaceae</taxon>
        <taxon>Agromyces</taxon>
    </lineage>
</organism>
<gene>
    <name evidence="3" type="ORF">MTO99_12235</name>
</gene>
<keyword evidence="4" id="KW-1185">Reference proteome</keyword>
<dbReference type="PROSITE" id="PS51257">
    <property type="entry name" value="PROKAR_LIPOPROTEIN"/>
    <property type="match status" value="1"/>
</dbReference>
<feature type="chain" id="PRO_5046721517" evidence="2">
    <location>
        <begin position="29"/>
        <end position="599"/>
    </location>
</feature>
<reference evidence="3 4" key="1">
    <citation type="submission" date="2022-03" db="EMBL/GenBank/DDBJ databases">
        <title>Mucilaginibacter sp. isolated from the gut of Protaetia brevitarsis seulensis larvae.</title>
        <authorList>
            <person name="Won M."/>
            <person name="Kim S.-J."/>
            <person name="Kwon S.-W."/>
        </authorList>
    </citation>
    <scope>NUCLEOTIDE SEQUENCE [LARGE SCALE GENOMIC DNA]</scope>
    <source>
        <strain evidence="3 4">CFWR-12</strain>
    </source>
</reference>
<keyword evidence="2" id="KW-0732">Signal</keyword>
<evidence type="ECO:0000256" key="2">
    <source>
        <dbReference type="SAM" id="SignalP"/>
    </source>
</evidence>
<dbReference type="InterPro" id="IPR025584">
    <property type="entry name" value="Cthe_2159"/>
</dbReference>
<name>A0ABY4C2F0_9MICO</name>
<dbReference type="RefSeq" id="WP_243553917.1">
    <property type="nucleotide sequence ID" value="NZ_CP094528.1"/>
</dbReference>
<feature type="region of interest" description="Disordered" evidence="1">
    <location>
        <begin position="574"/>
        <end position="599"/>
    </location>
</feature>
<evidence type="ECO:0000313" key="4">
    <source>
        <dbReference type="Proteomes" id="UP000832097"/>
    </source>
</evidence>
<dbReference type="Proteomes" id="UP000832097">
    <property type="component" value="Chromosome"/>
</dbReference>